<evidence type="ECO:0000256" key="15">
    <source>
        <dbReference type="ARBA" id="ARBA00029567"/>
    </source>
</evidence>
<dbReference type="EC" id="2.7.8.15" evidence="5"/>
<evidence type="ECO:0000256" key="8">
    <source>
        <dbReference type="ARBA" id="ARBA00022679"/>
    </source>
</evidence>
<comment type="caution">
    <text evidence="20">The sequence shown here is derived from an EMBL/GenBank/DDBJ whole genome shotgun (WGS) entry which is preliminary data.</text>
</comment>
<comment type="cofactor">
    <cofactor evidence="1">
        <name>Mg(2+)</name>
        <dbReference type="ChEBI" id="CHEBI:18420"/>
    </cofactor>
</comment>
<dbReference type="GO" id="GO:0006488">
    <property type="term" value="P:dolichol-linked oligosaccharide biosynthetic process"/>
    <property type="evidence" value="ECO:0007669"/>
    <property type="project" value="InterPro"/>
</dbReference>
<comment type="similarity">
    <text evidence="4">Belongs to the glycosyltransferase 4 family.</text>
</comment>
<comment type="subcellular location">
    <subcellularLocation>
        <location evidence="2">Endoplasmic reticulum membrane</location>
        <topology evidence="2">Multi-pass membrane protein</topology>
    </subcellularLocation>
</comment>
<keyword evidence="11" id="KW-0256">Endoplasmic reticulum</keyword>
<keyword evidence="7" id="KW-0328">Glycosyltransferase</keyword>
<evidence type="ECO:0000256" key="18">
    <source>
        <dbReference type="ARBA" id="ARBA00045078"/>
    </source>
</evidence>
<keyword evidence="12" id="KW-0460">Magnesium</keyword>
<dbReference type="PANTHER" id="PTHR10571:SF0">
    <property type="entry name" value="UDP-N-ACETYLGLUCOSAMINE--DOLICHYL-PHOSPHATE N-ACETYLGLUCOSAMINEPHOSPHOTRANSFERASE"/>
    <property type="match status" value="1"/>
</dbReference>
<keyword evidence="14 19" id="KW-0472">Membrane</keyword>
<comment type="catalytic activity">
    <reaction evidence="18">
        <text>a di-trans,poly-cis-dolichyl phosphate + UDP-N-acetyl-alpha-D-glucosamine = an N-acetyl-alpha-D-glucosaminyl-diphospho-di-trans,poly-cis-dolichol + UMP</text>
        <dbReference type="Rhea" id="RHEA:13289"/>
        <dbReference type="Rhea" id="RHEA-COMP:19498"/>
        <dbReference type="Rhea" id="RHEA-COMP:19507"/>
        <dbReference type="ChEBI" id="CHEBI:57683"/>
        <dbReference type="ChEBI" id="CHEBI:57705"/>
        <dbReference type="ChEBI" id="CHEBI:57865"/>
        <dbReference type="ChEBI" id="CHEBI:58427"/>
        <dbReference type="EC" id="2.7.8.15"/>
    </reaction>
    <physiologicalReaction direction="left-to-right" evidence="18">
        <dbReference type="Rhea" id="RHEA:13290"/>
    </physiologicalReaction>
</comment>
<evidence type="ECO:0000256" key="12">
    <source>
        <dbReference type="ARBA" id="ARBA00022842"/>
    </source>
</evidence>
<accession>A0A834IGY7</accession>
<dbReference type="GO" id="GO:0016757">
    <property type="term" value="F:glycosyltransferase activity"/>
    <property type="evidence" value="ECO:0007669"/>
    <property type="project" value="UniProtKB-KW"/>
</dbReference>
<dbReference type="CDD" id="cd06855">
    <property type="entry name" value="GT_GPT_euk"/>
    <property type="match status" value="1"/>
</dbReference>
<evidence type="ECO:0000256" key="6">
    <source>
        <dbReference type="ARBA" id="ARBA00017659"/>
    </source>
</evidence>
<evidence type="ECO:0000256" key="17">
    <source>
        <dbReference type="ARBA" id="ARBA00044717"/>
    </source>
</evidence>
<comment type="function">
    <text evidence="17">UDP-N-acetylglucosamine--dolichyl-phosphate N-acetylglucosaminephosphotransferase that operates in the biosynthetic pathway of dolichol-linked oligosaccharides, the glycan precursors employed in protein asparagine (N)-glycosylation. The assembly of dolichol-linked oligosaccharides begins on the cytosolic side of the endoplasmic reticulum membrane and finishes in its lumen. The sequential addition of sugars to dolichol pyrophosphate produces dolichol-linked oligosaccharides containing fourteen sugars, including two GlcNAcs, nine mannoses and three glucoses. Once assembled, the oligosaccharide is transferred from the lipid to nascent proteins by oligosaccharyltransferases. Catalyzes the initial step of dolichol-linked oligosaccharide biosynthesis, transfering GlcNAc-1-P from cytosolic UDP-GlcNAc onto the carrier lipid dolichyl phosphate (P-dolichol), yielding GlcNAc-P-P-dolichol embedded in the cytoplasmic leaflet of the endoplasmic reticulum membrane.</text>
</comment>
<evidence type="ECO:0000256" key="9">
    <source>
        <dbReference type="ARBA" id="ARBA00022692"/>
    </source>
</evidence>
<keyword evidence="13 19" id="KW-1133">Transmembrane helix</keyword>
<dbReference type="PANTHER" id="PTHR10571">
    <property type="entry name" value="UDP-N-ACETYLGLUCOSAMINE--DOLICHYL-PHOSPHATE N-ACETYLGLUCOSAMINEPHOSPHOTRANSFERASE"/>
    <property type="match status" value="1"/>
</dbReference>
<feature type="transmembrane region" description="Helical" evidence="19">
    <location>
        <begin position="67"/>
        <end position="87"/>
    </location>
</feature>
<evidence type="ECO:0000256" key="1">
    <source>
        <dbReference type="ARBA" id="ARBA00001946"/>
    </source>
</evidence>
<evidence type="ECO:0000256" key="7">
    <source>
        <dbReference type="ARBA" id="ARBA00022676"/>
    </source>
</evidence>
<dbReference type="GO" id="GO:0003975">
    <property type="term" value="F:UDP-N-acetylglucosamine-dolichyl-phosphate N-acetylglucosaminephosphotransferase activity"/>
    <property type="evidence" value="ECO:0007669"/>
    <property type="project" value="UniProtKB-EC"/>
</dbReference>
<feature type="transmembrane region" description="Helical" evidence="19">
    <location>
        <begin position="202"/>
        <end position="218"/>
    </location>
</feature>
<evidence type="ECO:0000256" key="10">
    <source>
        <dbReference type="ARBA" id="ARBA00022723"/>
    </source>
</evidence>
<dbReference type="Proteomes" id="UP000625711">
    <property type="component" value="Unassembled WGS sequence"/>
</dbReference>
<reference evidence="20" key="1">
    <citation type="submission" date="2020-08" db="EMBL/GenBank/DDBJ databases">
        <title>Genome sequencing and assembly of the red palm weevil Rhynchophorus ferrugineus.</title>
        <authorList>
            <person name="Dias G.B."/>
            <person name="Bergman C.M."/>
            <person name="Manee M."/>
        </authorList>
    </citation>
    <scope>NUCLEOTIDE SEQUENCE</scope>
    <source>
        <strain evidence="20">AA-2017</strain>
        <tissue evidence="20">Whole larva</tissue>
    </source>
</reference>
<evidence type="ECO:0000256" key="13">
    <source>
        <dbReference type="ARBA" id="ARBA00022989"/>
    </source>
</evidence>
<evidence type="ECO:0000256" key="4">
    <source>
        <dbReference type="ARBA" id="ARBA00009317"/>
    </source>
</evidence>
<evidence type="ECO:0000256" key="2">
    <source>
        <dbReference type="ARBA" id="ARBA00004477"/>
    </source>
</evidence>
<dbReference type="UniPathway" id="UPA00378"/>
<evidence type="ECO:0000313" key="20">
    <source>
        <dbReference type="EMBL" id="KAF7273852.1"/>
    </source>
</evidence>
<feature type="transmembrane region" description="Helical" evidence="19">
    <location>
        <begin position="174"/>
        <end position="195"/>
    </location>
</feature>
<sequence length="581" mass="66317">MAVDVDVDDTVILSKMLFPLLINFFMAVICYIITVRLIPRLKEKFIKANLFGIDFSKTTSDKVPESLGVVTGCTFLITMFLFIPVPFGNNLLEKGTFPQDEFVKFIAALLSICCMLLLGFADDVLDVPWRHKLLLPTVASLPLLMVYYVSFNTTTIIVPKPLRDILGTSVDIGLIYYVYMGMLAVFCTNAINILAGVNGLEVGQSVVIGISIIIFNLIELSGNLWKAHQFSLYFMMPYIAASLALLKHNCMCFTEGTDIKSMIVVKGINWKCNCLPGWHGPDCGYPEVLFRALLASKRTVKLKGPVKFQRRLIYIFKFDKSSETLADIRINALGDIVDVFVLYGSDMTLFENQLKTKIFKNWYQKILYINSTLQEKMWQMIEAQITNIQSRDFIIFNPSNEVPDRASLIFLKFYENIPEPLHFRLKWSVFGFFWVHPKKTVISGGSCTVSYLRNYLNNNLEALISNKTIANLGQRGITLGDLNHTGGWFCEYCATPEDIIEFLTSNSSKSFINWDTVGTNKITRKYIEKLIEDGLYVDGKTQLEIGHRYSDNYFAPAYVIENDFKFDFLLINFYSQNEYYK</sequence>
<protein>
    <recommendedName>
        <fullName evidence="6">UDP-N-acetylglucosamine--dolichyl-phosphate N-acetylglucosaminephosphotransferase</fullName>
        <ecNumber evidence="5">2.7.8.15</ecNumber>
    </recommendedName>
    <alternativeName>
        <fullName evidence="15">GlcNAc-1-P transferase</fullName>
    </alternativeName>
    <alternativeName>
        <fullName evidence="16">N-acetylglucosamine-1-phosphate transferase</fullName>
    </alternativeName>
</protein>
<comment type="pathway">
    <text evidence="3">Protein modification; protein glycosylation.</text>
</comment>
<gene>
    <name evidence="20" type="ORF">GWI33_013464</name>
</gene>
<evidence type="ECO:0000256" key="14">
    <source>
        <dbReference type="ARBA" id="ARBA00023136"/>
    </source>
</evidence>
<dbReference type="GO" id="GO:0046872">
    <property type="term" value="F:metal ion binding"/>
    <property type="evidence" value="ECO:0007669"/>
    <property type="project" value="UniProtKB-KW"/>
</dbReference>
<dbReference type="InterPro" id="IPR000715">
    <property type="entry name" value="Glycosyl_transferase_4"/>
</dbReference>
<keyword evidence="8" id="KW-0808">Transferase</keyword>
<evidence type="ECO:0000256" key="11">
    <source>
        <dbReference type="ARBA" id="ARBA00022824"/>
    </source>
</evidence>
<dbReference type="InterPro" id="IPR033895">
    <property type="entry name" value="GPT"/>
</dbReference>
<keyword evidence="9 19" id="KW-0812">Transmembrane</keyword>
<dbReference type="OrthoDB" id="6474464at2759"/>
<feature type="transmembrane region" description="Helical" evidence="19">
    <location>
        <begin position="16"/>
        <end position="38"/>
    </location>
</feature>
<dbReference type="EMBL" id="JAACXV010013268">
    <property type="protein sequence ID" value="KAF7273852.1"/>
    <property type="molecule type" value="Genomic_DNA"/>
</dbReference>
<dbReference type="GO" id="GO:0005789">
    <property type="term" value="C:endoplasmic reticulum membrane"/>
    <property type="evidence" value="ECO:0007669"/>
    <property type="project" value="UniProtKB-SubCell"/>
</dbReference>
<keyword evidence="21" id="KW-1185">Reference proteome</keyword>
<organism evidence="20 21">
    <name type="scientific">Rhynchophorus ferrugineus</name>
    <name type="common">Red palm weevil</name>
    <name type="synonym">Curculio ferrugineus</name>
    <dbReference type="NCBI Taxonomy" id="354439"/>
    <lineage>
        <taxon>Eukaryota</taxon>
        <taxon>Metazoa</taxon>
        <taxon>Ecdysozoa</taxon>
        <taxon>Arthropoda</taxon>
        <taxon>Hexapoda</taxon>
        <taxon>Insecta</taxon>
        <taxon>Pterygota</taxon>
        <taxon>Neoptera</taxon>
        <taxon>Endopterygota</taxon>
        <taxon>Coleoptera</taxon>
        <taxon>Polyphaga</taxon>
        <taxon>Cucujiformia</taxon>
        <taxon>Curculionidae</taxon>
        <taxon>Dryophthorinae</taxon>
        <taxon>Rhynchophorus</taxon>
    </lineage>
</organism>
<evidence type="ECO:0000256" key="16">
    <source>
        <dbReference type="ARBA" id="ARBA00033238"/>
    </source>
</evidence>
<keyword evidence="10" id="KW-0479">Metal-binding</keyword>
<name>A0A834IGY7_RHYFE</name>
<feature type="transmembrane region" description="Helical" evidence="19">
    <location>
        <begin position="133"/>
        <end position="154"/>
    </location>
</feature>
<evidence type="ECO:0000256" key="3">
    <source>
        <dbReference type="ARBA" id="ARBA00004922"/>
    </source>
</evidence>
<dbReference type="Pfam" id="PF00953">
    <property type="entry name" value="Glycos_transf_4"/>
    <property type="match status" value="1"/>
</dbReference>
<dbReference type="AlphaFoldDB" id="A0A834IGY7"/>
<proteinExistence type="inferred from homology"/>
<evidence type="ECO:0000256" key="5">
    <source>
        <dbReference type="ARBA" id="ARBA00013225"/>
    </source>
</evidence>
<evidence type="ECO:0000313" key="21">
    <source>
        <dbReference type="Proteomes" id="UP000625711"/>
    </source>
</evidence>
<evidence type="ECO:0000256" key="19">
    <source>
        <dbReference type="SAM" id="Phobius"/>
    </source>
</evidence>
<feature type="transmembrane region" description="Helical" evidence="19">
    <location>
        <begin position="102"/>
        <end position="121"/>
    </location>
</feature>